<dbReference type="InterPro" id="IPR002523">
    <property type="entry name" value="MgTranspt_CorA/ZnTranspt_ZntB"/>
</dbReference>
<evidence type="ECO:0000313" key="8">
    <source>
        <dbReference type="EMBL" id="OIM22140.1"/>
    </source>
</evidence>
<dbReference type="Proteomes" id="UP000181728">
    <property type="component" value="Unassembled WGS sequence"/>
</dbReference>
<evidence type="ECO:0000256" key="1">
    <source>
        <dbReference type="ARBA" id="ARBA00004141"/>
    </source>
</evidence>
<protein>
    <submittedName>
        <fullName evidence="9">Cobalt/magnesium transport protein CorA</fullName>
    </submittedName>
    <submittedName>
        <fullName evidence="7">Magnesium transporter CorA family protein</fullName>
    </submittedName>
    <submittedName>
        <fullName evidence="8">Mg2+ and Co2+ transporter</fullName>
    </submittedName>
</protein>
<accession>A0A483B364</accession>
<evidence type="ECO:0000256" key="6">
    <source>
        <dbReference type="SAM" id="Phobius"/>
    </source>
</evidence>
<keyword evidence="5 6" id="KW-0472">Membrane</keyword>
<dbReference type="SUPFAM" id="SSF143865">
    <property type="entry name" value="CorA soluble domain-like"/>
    <property type="match status" value="1"/>
</dbReference>
<evidence type="ECO:0000313" key="7">
    <source>
        <dbReference type="EMBL" id="MDV7714999.1"/>
    </source>
</evidence>
<evidence type="ECO:0000256" key="4">
    <source>
        <dbReference type="ARBA" id="ARBA00022989"/>
    </source>
</evidence>
<dbReference type="EMBL" id="MLOK01000010">
    <property type="protein sequence ID" value="OIM22140.1"/>
    <property type="molecule type" value="Genomic_DNA"/>
</dbReference>
<evidence type="ECO:0000313" key="11">
    <source>
        <dbReference type="Proteomes" id="UP000294726"/>
    </source>
</evidence>
<sequence>MLKEHKINEKITWYEAEEPNQAEQDRLVELGITRELLFYALDPNESARTEIDQPTGNVLIVFDIITPNSSLAATEPVSMLIDKKGNFYTISRATTARISEKLFAVGRENHLEPTDLTAIDIFINAVSALVSEYISTISTANRQRNIIQSNLRHKIQSGAISSLMELETQMIYILDSLRTDRTAISRLQAYLGNRVNDNQKEYFADLLVENTQAIDMANQAAEVITAISGAYSNLNNQRLDKSLRALTMLQALMAVPTVVTGFYGMNMHLPLAGLQYSWIITFGITLILIVIEIFVLIKIHFFDR</sequence>
<dbReference type="InterPro" id="IPR047199">
    <property type="entry name" value="CorA-like"/>
</dbReference>
<dbReference type="RefSeq" id="WP_002818084.1">
    <property type="nucleotide sequence ID" value="NZ_CP027431.1"/>
</dbReference>
<name>A0A483B364_OENOE</name>
<dbReference type="PANTHER" id="PTHR47891">
    <property type="entry name" value="TRANSPORTER-RELATED"/>
    <property type="match status" value="1"/>
</dbReference>
<evidence type="ECO:0000313" key="10">
    <source>
        <dbReference type="Proteomes" id="UP000181728"/>
    </source>
</evidence>
<dbReference type="InterPro" id="IPR045861">
    <property type="entry name" value="CorA_cytoplasmic_dom"/>
</dbReference>
<dbReference type="OMA" id="LIMLKVW"/>
<dbReference type="CDD" id="cd12827">
    <property type="entry name" value="EcCorA_ZntB-like_u2"/>
    <property type="match status" value="1"/>
</dbReference>
<feature type="transmembrane region" description="Helical" evidence="6">
    <location>
        <begin position="276"/>
        <end position="297"/>
    </location>
</feature>
<dbReference type="Pfam" id="PF01544">
    <property type="entry name" value="CorA"/>
    <property type="match status" value="1"/>
</dbReference>
<comment type="similarity">
    <text evidence="2">Belongs to the CorA metal ion transporter (MIT) (TC 1.A.35) family.</text>
</comment>
<comment type="subcellular location">
    <subcellularLocation>
        <location evidence="1">Membrane</location>
        <topology evidence="1">Multi-pass membrane protein</topology>
    </subcellularLocation>
</comment>
<dbReference type="Proteomes" id="UP001281024">
    <property type="component" value="Unassembled WGS sequence"/>
</dbReference>
<organism evidence="8 10">
    <name type="scientific">Oenococcus oeni</name>
    <name type="common">Leuconostoc oenos</name>
    <dbReference type="NCBI Taxonomy" id="1247"/>
    <lineage>
        <taxon>Bacteria</taxon>
        <taxon>Bacillati</taxon>
        <taxon>Bacillota</taxon>
        <taxon>Bacilli</taxon>
        <taxon>Lactobacillales</taxon>
        <taxon>Lactobacillaceae</taxon>
        <taxon>Oenococcus</taxon>
    </lineage>
</organism>
<dbReference type="Gene3D" id="1.20.58.340">
    <property type="entry name" value="Magnesium transport protein CorA, transmembrane region"/>
    <property type="match status" value="2"/>
</dbReference>
<keyword evidence="4 6" id="KW-1133">Transmembrane helix</keyword>
<keyword evidence="3 6" id="KW-0812">Transmembrane</keyword>
<dbReference type="Gene3D" id="3.30.460.20">
    <property type="entry name" value="CorA soluble domain-like"/>
    <property type="match status" value="1"/>
</dbReference>
<dbReference type="AlphaFoldDB" id="A0A483B364"/>
<reference evidence="7" key="3">
    <citation type="submission" date="2019-10" db="EMBL/GenBank/DDBJ databases">
        <title>Malate fermentation in French cider.</title>
        <authorList>
            <person name="Cousin F.J."/>
            <person name="Medina Fernandez S."/>
            <person name="Misery B."/>
            <person name="Laplace J.-M."/>
            <person name="Cretenet M."/>
        </authorList>
    </citation>
    <scope>NUCLEOTIDE SEQUENCE</scope>
    <source>
        <strain evidence="7">UCMA15129</strain>
    </source>
</reference>
<reference evidence="9 11" key="2">
    <citation type="submission" date="2018-08" db="EMBL/GenBank/DDBJ databases">
        <authorList>
            <person name="Lorentzen P. G. S. M."/>
        </authorList>
    </citation>
    <scope>NUCLEOTIDE SEQUENCE [LARGE SCALE GENOMIC DNA]</scope>
    <source>
        <strain evidence="9 11">CRBO_1381</strain>
    </source>
</reference>
<dbReference type="EMBL" id="WERV01000003">
    <property type="protein sequence ID" value="MDV7714999.1"/>
    <property type="molecule type" value="Genomic_DNA"/>
</dbReference>
<reference evidence="8 10" key="1">
    <citation type="journal article" date="2016" name="BMC Genomics">
        <title>Consensus pan-genome assembly of the specialised wine bacterium Oenococcus oeni.</title>
        <authorList>
            <person name="Sternes P.R."/>
            <person name="Borneman A.R."/>
        </authorList>
    </citation>
    <scope>NUCLEOTIDE SEQUENCE [LARGE SCALE GENOMIC DNA]</scope>
    <source>
        <strain evidence="8 10">AWRIB661</strain>
    </source>
</reference>
<proteinExistence type="inferred from homology"/>
<dbReference type="GeneID" id="75064995"/>
<dbReference type="SUPFAM" id="SSF144083">
    <property type="entry name" value="Magnesium transport protein CorA, transmembrane region"/>
    <property type="match status" value="1"/>
</dbReference>
<feature type="transmembrane region" description="Helical" evidence="6">
    <location>
        <begin position="245"/>
        <end position="264"/>
    </location>
</feature>
<dbReference type="PANTHER" id="PTHR47891:SF1">
    <property type="entry name" value="CORA-MAGNESIUM AND COBALT TRANSPORTER"/>
    <property type="match status" value="1"/>
</dbReference>
<dbReference type="InterPro" id="IPR045863">
    <property type="entry name" value="CorA_TM1_TM2"/>
</dbReference>
<evidence type="ECO:0000256" key="5">
    <source>
        <dbReference type="ARBA" id="ARBA00023136"/>
    </source>
</evidence>
<dbReference type="GO" id="GO:0016020">
    <property type="term" value="C:membrane"/>
    <property type="evidence" value="ECO:0007669"/>
    <property type="project" value="UniProtKB-SubCell"/>
</dbReference>
<gene>
    <name evidence="9" type="primary">CorA</name>
    <name evidence="8" type="ORF">ATX59_00890</name>
    <name evidence="7" type="ORF">GA838_04340</name>
    <name evidence="9" type="ORF">OENI_0171</name>
</gene>
<dbReference type="EMBL" id="LR031358">
    <property type="protein sequence ID" value="VDB97167.1"/>
    <property type="molecule type" value="Genomic_DNA"/>
</dbReference>
<evidence type="ECO:0000256" key="2">
    <source>
        <dbReference type="ARBA" id="ARBA00009765"/>
    </source>
</evidence>
<dbReference type="GO" id="GO:0046873">
    <property type="term" value="F:metal ion transmembrane transporter activity"/>
    <property type="evidence" value="ECO:0007669"/>
    <property type="project" value="InterPro"/>
</dbReference>
<evidence type="ECO:0000256" key="3">
    <source>
        <dbReference type="ARBA" id="ARBA00022692"/>
    </source>
</evidence>
<dbReference type="Proteomes" id="UP000294726">
    <property type="component" value="Chromosome"/>
</dbReference>
<evidence type="ECO:0000313" key="9">
    <source>
        <dbReference type="EMBL" id="VDB97167.1"/>
    </source>
</evidence>